<accession>A0A9N8HXX3</accession>
<feature type="domain" description="Tyrosine specific protein phosphatases" evidence="7">
    <location>
        <begin position="123"/>
        <end position="192"/>
    </location>
</feature>
<comment type="similarity">
    <text evidence="1">Belongs to the protein-tyrosine phosphatase family. Non-receptor class dual specificity subfamily.</text>
</comment>
<dbReference type="PANTHER" id="PTHR10159:SF529">
    <property type="entry name" value="TYROSINE-PROTEIN PHOSPHATASE DOMAIN-CONTAINING PROTEIN"/>
    <property type="match status" value="1"/>
</dbReference>
<dbReference type="EC" id="3.1.3.48" evidence="2"/>
<dbReference type="PANTHER" id="PTHR10159">
    <property type="entry name" value="DUAL SPECIFICITY PROTEIN PHOSPHATASE"/>
    <property type="match status" value="1"/>
</dbReference>
<dbReference type="Pfam" id="PF00782">
    <property type="entry name" value="DSPc"/>
    <property type="match status" value="1"/>
</dbReference>
<dbReference type="InterPro" id="IPR016130">
    <property type="entry name" value="Tyr_Pase_AS"/>
</dbReference>
<dbReference type="OrthoDB" id="204730at2759"/>
<evidence type="ECO:0000256" key="1">
    <source>
        <dbReference type="ARBA" id="ARBA00008601"/>
    </source>
</evidence>
<dbReference type="GO" id="GO:0004725">
    <property type="term" value="F:protein tyrosine phosphatase activity"/>
    <property type="evidence" value="ECO:0007669"/>
    <property type="project" value="UniProtKB-EC"/>
</dbReference>
<dbReference type="CDD" id="cd14498">
    <property type="entry name" value="DSP"/>
    <property type="match status" value="1"/>
</dbReference>
<dbReference type="SMART" id="SM00195">
    <property type="entry name" value="DSPc"/>
    <property type="match status" value="1"/>
</dbReference>
<dbReference type="SUPFAM" id="SSF52799">
    <property type="entry name" value="(Phosphotyrosine protein) phosphatases II"/>
    <property type="match status" value="1"/>
</dbReference>
<dbReference type="PROSITE" id="PS50054">
    <property type="entry name" value="TYR_PHOSPHATASE_DUAL"/>
    <property type="match status" value="1"/>
</dbReference>
<evidence type="ECO:0000256" key="2">
    <source>
        <dbReference type="ARBA" id="ARBA00013064"/>
    </source>
</evidence>
<proteinExistence type="inferred from homology"/>
<feature type="region of interest" description="Disordered" evidence="5">
    <location>
        <begin position="1"/>
        <end position="20"/>
    </location>
</feature>
<name>A0A9N8HXX3_9STRA</name>
<protein>
    <recommendedName>
        <fullName evidence="2">protein-tyrosine-phosphatase</fullName>
        <ecNumber evidence="2">3.1.3.48</ecNumber>
    </recommendedName>
</protein>
<dbReference type="InterPro" id="IPR020422">
    <property type="entry name" value="TYR_PHOSPHATASE_DUAL_dom"/>
</dbReference>
<dbReference type="Gene3D" id="3.90.190.10">
    <property type="entry name" value="Protein tyrosine phosphatase superfamily"/>
    <property type="match status" value="1"/>
</dbReference>
<evidence type="ECO:0000313" key="9">
    <source>
        <dbReference type="Proteomes" id="UP001153069"/>
    </source>
</evidence>
<dbReference type="InterPro" id="IPR003595">
    <property type="entry name" value="Tyr_Pase_cat"/>
</dbReference>
<organism evidence="8 9">
    <name type="scientific">Seminavis robusta</name>
    <dbReference type="NCBI Taxonomy" id="568900"/>
    <lineage>
        <taxon>Eukaryota</taxon>
        <taxon>Sar</taxon>
        <taxon>Stramenopiles</taxon>
        <taxon>Ochrophyta</taxon>
        <taxon>Bacillariophyta</taxon>
        <taxon>Bacillariophyceae</taxon>
        <taxon>Bacillariophycidae</taxon>
        <taxon>Naviculales</taxon>
        <taxon>Naviculaceae</taxon>
        <taxon>Seminavis</taxon>
    </lineage>
</organism>
<reference evidence="8" key="1">
    <citation type="submission" date="2020-06" db="EMBL/GenBank/DDBJ databases">
        <authorList>
            <consortium name="Plant Systems Biology data submission"/>
        </authorList>
    </citation>
    <scope>NUCLEOTIDE SEQUENCE</scope>
    <source>
        <strain evidence="8">D6</strain>
    </source>
</reference>
<dbReference type="GO" id="GO:0043409">
    <property type="term" value="P:negative regulation of MAPK cascade"/>
    <property type="evidence" value="ECO:0007669"/>
    <property type="project" value="TreeGrafter"/>
</dbReference>
<dbReference type="Proteomes" id="UP001153069">
    <property type="component" value="Unassembled WGS sequence"/>
</dbReference>
<dbReference type="InterPro" id="IPR029021">
    <property type="entry name" value="Prot-tyrosine_phosphatase-like"/>
</dbReference>
<evidence type="ECO:0000259" key="7">
    <source>
        <dbReference type="PROSITE" id="PS50056"/>
    </source>
</evidence>
<keyword evidence="4" id="KW-0904">Protein phosphatase</keyword>
<dbReference type="InterPro" id="IPR000340">
    <property type="entry name" value="Dual-sp_phosphatase_cat-dom"/>
</dbReference>
<dbReference type="PROSITE" id="PS50056">
    <property type="entry name" value="TYR_PHOSPHATASE_2"/>
    <property type="match status" value="1"/>
</dbReference>
<dbReference type="AlphaFoldDB" id="A0A9N8HXX3"/>
<dbReference type="InterPro" id="IPR000387">
    <property type="entry name" value="Tyr_Pase_dom"/>
</dbReference>
<evidence type="ECO:0000259" key="6">
    <source>
        <dbReference type="PROSITE" id="PS50054"/>
    </source>
</evidence>
<keyword evidence="9" id="KW-1185">Reference proteome</keyword>
<dbReference type="EMBL" id="CAICTM010002610">
    <property type="protein sequence ID" value="CAB9529752.1"/>
    <property type="molecule type" value="Genomic_DNA"/>
</dbReference>
<comment type="caution">
    <text evidence="8">The sequence shown here is derived from an EMBL/GenBank/DDBJ whole genome shotgun (WGS) entry which is preliminary data.</text>
</comment>
<gene>
    <name evidence="8" type="ORF">SEMRO_2612_G332600.1</name>
</gene>
<dbReference type="PROSITE" id="PS00383">
    <property type="entry name" value="TYR_PHOSPHATASE_1"/>
    <property type="match status" value="1"/>
</dbReference>
<dbReference type="GO" id="GO:0005737">
    <property type="term" value="C:cytoplasm"/>
    <property type="evidence" value="ECO:0007669"/>
    <property type="project" value="TreeGrafter"/>
</dbReference>
<evidence type="ECO:0000256" key="5">
    <source>
        <dbReference type="SAM" id="MobiDB-lite"/>
    </source>
</evidence>
<keyword evidence="3" id="KW-0378">Hydrolase</keyword>
<sequence length="222" mass="24891">MGPCLSSSPRSQNTNGNNQDDLQDYVEAIRRTQYLDWRQHIQDEDERQAILQVQRNPPVPILDDLFLSGATSLLNQQRLKSLGITHILNVAGRQATNLEGNQSNDFIYKTIGAADRKDYAMLELHLEECRSFIDSCREMGGKCLVHCQAGANRSGVVVAAEMMLRTQKPVLEVVYHCRKQRGTTFLCNETFIIELVKLAKTHSLLGPKPGEHGCIVATKVSR</sequence>
<evidence type="ECO:0000313" key="8">
    <source>
        <dbReference type="EMBL" id="CAB9529752.1"/>
    </source>
</evidence>
<evidence type="ECO:0000256" key="3">
    <source>
        <dbReference type="ARBA" id="ARBA00022801"/>
    </source>
</evidence>
<evidence type="ECO:0000256" key="4">
    <source>
        <dbReference type="ARBA" id="ARBA00022912"/>
    </source>
</evidence>
<dbReference type="SMART" id="SM00404">
    <property type="entry name" value="PTPc_motif"/>
    <property type="match status" value="1"/>
</dbReference>
<feature type="domain" description="Tyrosine-protein phosphatase" evidence="6">
    <location>
        <begin position="57"/>
        <end position="204"/>
    </location>
</feature>